<proteinExistence type="predicted"/>
<reference evidence="2 3" key="1">
    <citation type="submission" date="2017-09" db="EMBL/GenBank/DDBJ databases">
        <title>Comparative genomics of rhizobia isolated from Phaseolus vulgaris in China.</title>
        <authorList>
            <person name="Tong W."/>
        </authorList>
    </citation>
    <scope>NUCLEOTIDE SEQUENCE [LARGE SCALE GENOMIC DNA]</scope>
    <source>
        <strain evidence="2 3">FH14</strain>
    </source>
</reference>
<accession>A0ABX4JR54</accession>
<organism evidence="2 3">
    <name type="scientific">Rhizobium hidalgonense</name>
    <dbReference type="NCBI Taxonomy" id="1538159"/>
    <lineage>
        <taxon>Bacteria</taxon>
        <taxon>Pseudomonadati</taxon>
        <taxon>Pseudomonadota</taxon>
        <taxon>Alphaproteobacteria</taxon>
        <taxon>Hyphomicrobiales</taxon>
        <taxon>Rhizobiaceae</taxon>
        <taxon>Rhizobium/Agrobacterium group</taxon>
        <taxon>Rhizobium</taxon>
    </lineage>
</organism>
<feature type="compositionally biased region" description="Basic and acidic residues" evidence="1">
    <location>
        <begin position="47"/>
        <end position="56"/>
    </location>
</feature>
<dbReference type="EMBL" id="NWSY01000014">
    <property type="protein sequence ID" value="PDT22066.1"/>
    <property type="molecule type" value="Genomic_DNA"/>
</dbReference>
<evidence type="ECO:0000256" key="1">
    <source>
        <dbReference type="SAM" id="MobiDB-lite"/>
    </source>
</evidence>
<name>A0ABX4JR54_9HYPH</name>
<keyword evidence="3" id="KW-1185">Reference proteome</keyword>
<evidence type="ECO:0000313" key="2">
    <source>
        <dbReference type="EMBL" id="PDT22066.1"/>
    </source>
</evidence>
<feature type="region of interest" description="Disordered" evidence="1">
    <location>
        <begin position="47"/>
        <end position="68"/>
    </location>
</feature>
<sequence>MAAWAKYMPRANKKKNERPVMSAIQKLFNRNLLTRFVTGLGAVPQRFRETREERKPAIHPSFMDDFGA</sequence>
<gene>
    <name evidence="2" type="ORF">CO674_19610</name>
</gene>
<evidence type="ECO:0000313" key="3">
    <source>
        <dbReference type="Proteomes" id="UP000219914"/>
    </source>
</evidence>
<comment type="caution">
    <text evidence="2">The sequence shown here is derived from an EMBL/GenBank/DDBJ whole genome shotgun (WGS) entry which is preliminary data.</text>
</comment>
<dbReference type="Proteomes" id="UP000219914">
    <property type="component" value="Unassembled WGS sequence"/>
</dbReference>
<protein>
    <submittedName>
        <fullName evidence="2">Uncharacterized protein</fullName>
    </submittedName>
</protein>